<dbReference type="Proteomes" id="UP000010475">
    <property type="component" value="Chromosome"/>
</dbReference>
<dbReference type="OrthoDB" id="580965at2"/>
<dbReference type="EMBL" id="CP003642">
    <property type="protein sequence ID" value="AFZ24548.1"/>
    <property type="molecule type" value="Genomic_DNA"/>
</dbReference>
<dbReference type="HOGENOM" id="CLU_048282_0_0_3"/>
<proteinExistence type="predicted"/>
<feature type="region of interest" description="Disordered" evidence="1">
    <location>
        <begin position="1"/>
        <end position="22"/>
    </location>
</feature>
<keyword evidence="3" id="KW-1185">Reference proteome</keyword>
<name>K9WWF7_9NOST</name>
<evidence type="ECO:0000256" key="1">
    <source>
        <dbReference type="SAM" id="MobiDB-lite"/>
    </source>
</evidence>
<dbReference type="STRING" id="56107.Cylst_2318"/>
<evidence type="ECO:0000313" key="2">
    <source>
        <dbReference type="EMBL" id="AFZ24548.1"/>
    </source>
</evidence>
<dbReference type="eggNOG" id="COG1357">
    <property type="taxonomic scope" value="Bacteria"/>
</dbReference>
<gene>
    <name evidence="2" type="ORF">Cylst_2318</name>
</gene>
<accession>K9WWF7</accession>
<dbReference type="AlphaFoldDB" id="K9WWF7"/>
<feature type="compositionally biased region" description="Polar residues" evidence="1">
    <location>
        <begin position="1"/>
        <end position="10"/>
    </location>
</feature>
<dbReference type="PATRIC" id="fig|56107.3.peg.2560"/>
<sequence>MTDNSLPSNQRHQDIVKSDSQQINKQTAQERIYSFFGKIVKQWTPEEVLQEFNRLFIDCLDLENADSVTGIYALFLEDKEQDFRNTIKRCCYIIVNNWDTKRKTKYIQELVALFANYKVSQTTSNFPRINIYKSWLNNFVNSHDFEELKIFSSRYEVQTQGNWSRRYTAYLLVAQSFNKNNPTEQKEAARKLSKQMKDKFKFDLAMYIARSQFVSFSTTNYKNPSILGDNVLRLIKMIIVKNGAFSYDNIANIFINQTKDQTLGEFKENILKYLFYSLETQEFVEILRHDLAEKLSFWKVEHNGEIITKEFLLSICNRVINCLTTENGKQPSALFILLLSQGHALTLVIVLLKIILICKNSRTHLEICIAHLITYYEKYPVEQCKWLIHFMEIFNIAFSIYAEDVEYSLIKMKQDEENSEPQLNLDAYRVFSQLKLDAQS</sequence>
<protein>
    <submittedName>
        <fullName evidence="2">Uncharacterized protein</fullName>
    </submittedName>
</protein>
<evidence type="ECO:0000313" key="3">
    <source>
        <dbReference type="Proteomes" id="UP000010475"/>
    </source>
</evidence>
<dbReference type="KEGG" id="csg:Cylst_2318"/>
<organism evidence="2 3">
    <name type="scientific">Cylindrospermum stagnale PCC 7417</name>
    <dbReference type="NCBI Taxonomy" id="56107"/>
    <lineage>
        <taxon>Bacteria</taxon>
        <taxon>Bacillati</taxon>
        <taxon>Cyanobacteriota</taxon>
        <taxon>Cyanophyceae</taxon>
        <taxon>Nostocales</taxon>
        <taxon>Nostocaceae</taxon>
        <taxon>Cylindrospermum</taxon>
    </lineage>
</organism>
<reference evidence="2 3" key="1">
    <citation type="submission" date="2012-06" db="EMBL/GenBank/DDBJ databases">
        <title>Finished chromosome of genome of Cylindrospermum stagnale PCC 7417.</title>
        <authorList>
            <consortium name="US DOE Joint Genome Institute"/>
            <person name="Gugger M."/>
            <person name="Coursin T."/>
            <person name="Rippka R."/>
            <person name="Tandeau De Marsac N."/>
            <person name="Huntemann M."/>
            <person name="Wei C.-L."/>
            <person name="Han J."/>
            <person name="Detter J.C."/>
            <person name="Han C."/>
            <person name="Tapia R."/>
            <person name="Chen A."/>
            <person name="Kyrpides N."/>
            <person name="Mavromatis K."/>
            <person name="Markowitz V."/>
            <person name="Szeto E."/>
            <person name="Ivanova N."/>
            <person name="Pagani I."/>
            <person name="Pati A."/>
            <person name="Goodwin L."/>
            <person name="Nordberg H.P."/>
            <person name="Cantor M.N."/>
            <person name="Hua S.X."/>
            <person name="Woyke T."/>
            <person name="Kerfeld C.A."/>
        </authorList>
    </citation>
    <scope>NUCLEOTIDE SEQUENCE [LARGE SCALE GENOMIC DNA]</scope>
    <source>
        <strain evidence="2 3">PCC 7417</strain>
    </source>
</reference>
<dbReference type="RefSeq" id="WP_015207802.1">
    <property type="nucleotide sequence ID" value="NC_019757.1"/>
</dbReference>